<dbReference type="Proteomes" id="UP000177235">
    <property type="component" value="Unassembled WGS sequence"/>
</dbReference>
<protein>
    <recommendedName>
        <fullName evidence="2">Thymidylate kinase-like domain-containing protein</fullName>
    </recommendedName>
</protein>
<dbReference type="InterPro" id="IPR027417">
    <property type="entry name" value="P-loop_NTPase"/>
</dbReference>
<dbReference type="Pfam" id="PF02223">
    <property type="entry name" value="Thymidylate_kin"/>
    <property type="match status" value="1"/>
</dbReference>
<feature type="domain" description="Thymidylate kinase-like" evidence="2">
    <location>
        <begin position="10"/>
        <end position="186"/>
    </location>
</feature>
<gene>
    <name evidence="3" type="ORF">A3J05_01565</name>
</gene>
<organism evidence="3 4">
    <name type="scientific">Candidatus Doudnabacteria bacterium RIFCSPLOWO2_02_FULL_48_13</name>
    <dbReference type="NCBI Taxonomy" id="1817845"/>
    <lineage>
        <taxon>Bacteria</taxon>
        <taxon>Candidatus Doudnaibacteriota</taxon>
    </lineage>
</organism>
<dbReference type="EMBL" id="MFFF01000022">
    <property type="protein sequence ID" value="OGE99100.1"/>
    <property type="molecule type" value="Genomic_DNA"/>
</dbReference>
<dbReference type="SUPFAM" id="SSF52540">
    <property type="entry name" value="P-loop containing nucleoside triphosphate hydrolases"/>
    <property type="match status" value="1"/>
</dbReference>
<dbReference type="GO" id="GO:0004798">
    <property type="term" value="F:dTMP kinase activity"/>
    <property type="evidence" value="ECO:0007669"/>
    <property type="project" value="TreeGrafter"/>
</dbReference>
<comment type="similarity">
    <text evidence="1">Belongs to the thymidylate kinase family.</text>
</comment>
<dbReference type="AlphaFoldDB" id="A0A1F5QBD7"/>
<accession>A0A1F5QBD7</accession>
<evidence type="ECO:0000313" key="4">
    <source>
        <dbReference type="Proteomes" id="UP000177235"/>
    </source>
</evidence>
<evidence type="ECO:0000256" key="1">
    <source>
        <dbReference type="ARBA" id="ARBA00009776"/>
    </source>
</evidence>
<name>A0A1F5QBD7_9BACT</name>
<evidence type="ECO:0000259" key="2">
    <source>
        <dbReference type="Pfam" id="PF02223"/>
    </source>
</evidence>
<dbReference type="GO" id="GO:0006235">
    <property type="term" value="P:dTTP biosynthetic process"/>
    <property type="evidence" value="ECO:0007669"/>
    <property type="project" value="TreeGrafter"/>
</dbReference>
<reference evidence="3 4" key="1">
    <citation type="journal article" date="2016" name="Nat. Commun.">
        <title>Thousands of microbial genomes shed light on interconnected biogeochemical processes in an aquifer system.</title>
        <authorList>
            <person name="Anantharaman K."/>
            <person name="Brown C.T."/>
            <person name="Hug L.A."/>
            <person name="Sharon I."/>
            <person name="Castelle C.J."/>
            <person name="Probst A.J."/>
            <person name="Thomas B.C."/>
            <person name="Singh A."/>
            <person name="Wilkins M.J."/>
            <person name="Karaoz U."/>
            <person name="Brodie E.L."/>
            <person name="Williams K.H."/>
            <person name="Hubbard S.S."/>
            <person name="Banfield J.F."/>
        </authorList>
    </citation>
    <scope>NUCLEOTIDE SEQUENCE [LARGE SCALE GENOMIC DNA]</scope>
</reference>
<dbReference type="Gene3D" id="3.40.50.300">
    <property type="entry name" value="P-loop containing nucleotide triphosphate hydrolases"/>
    <property type="match status" value="1"/>
</dbReference>
<dbReference type="GO" id="GO:0005737">
    <property type="term" value="C:cytoplasm"/>
    <property type="evidence" value="ECO:0007669"/>
    <property type="project" value="TreeGrafter"/>
</dbReference>
<dbReference type="GO" id="GO:0006233">
    <property type="term" value="P:dTDP biosynthetic process"/>
    <property type="evidence" value="ECO:0007669"/>
    <property type="project" value="TreeGrafter"/>
</dbReference>
<dbReference type="PANTHER" id="PTHR10344:SF1">
    <property type="entry name" value="THYMIDYLATE KINASE"/>
    <property type="match status" value="1"/>
</dbReference>
<dbReference type="PANTHER" id="PTHR10344">
    <property type="entry name" value="THYMIDYLATE KINASE"/>
    <property type="match status" value="1"/>
</dbReference>
<proteinExistence type="inferred from homology"/>
<sequence length="195" mass="21966">MTGKLIVLYGINNLGKSTQARILVERLNSAGRKAKYLKYPIYDLEPTGPALNSYLRGGNPDKLTAKDAQILYAKNREQYEPTLKMDLESGRDVVAEDYWGTGVAWGIGGGVDKDFLLEINRKFNFEDIAILLGGKRFESSIEKDHLHETDAGFINKVDAIHKELAAEFGWKIVDANQDKEKVAEDIWQEVIKILH</sequence>
<comment type="caution">
    <text evidence="3">The sequence shown here is derived from an EMBL/GenBank/DDBJ whole genome shotgun (WGS) entry which is preliminary data.</text>
</comment>
<dbReference type="InterPro" id="IPR039430">
    <property type="entry name" value="Thymidylate_kin-like_dom"/>
</dbReference>
<evidence type="ECO:0000313" key="3">
    <source>
        <dbReference type="EMBL" id="OGE99100.1"/>
    </source>
</evidence>
<dbReference type="GO" id="GO:0006227">
    <property type="term" value="P:dUDP biosynthetic process"/>
    <property type="evidence" value="ECO:0007669"/>
    <property type="project" value="TreeGrafter"/>
</dbReference>